<dbReference type="GO" id="GO:0006631">
    <property type="term" value="P:fatty acid metabolic process"/>
    <property type="evidence" value="ECO:0007669"/>
    <property type="project" value="TreeGrafter"/>
</dbReference>
<evidence type="ECO:0000313" key="3">
    <source>
        <dbReference type="Proteomes" id="UP000244934"/>
    </source>
</evidence>
<accession>A0A2R8CLI9</accession>
<feature type="domain" description="Peptidase S9 prolyl oligopeptidase catalytic" evidence="1">
    <location>
        <begin position="158"/>
        <end position="251"/>
    </location>
</feature>
<dbReference type="InterPro" id="IPR029058">
    <property type="entry name" value="AB_hydrolase_fold"/>
</dbReference>
<dbReference type="PANTHER" id="PTHR10824">
    <property type="entry name" value="ACYL-COENZYME A THIOESTERASE-RELATED"/>
    <property type="match status" value="1"/>
</dbReference>
<keyword evidence="3" id="KW-1185">Reference proteome</keyword>
<dbReference type="SUPFAM" id="SSF53474">
    <property type="entry name" value="alpha/beta-Hydrolases"/>
    <property type="match status" value="1"/>
</dbReference>
<dbReference type="InterPro" id="IPR001375">
    <property type="entry name" value="Peptidase_S9_cat"/>
</dbReference>
<dbReference type="PANTHER" id="PTHR10824:SF4">
    <property type="entry name" value="ACYL-COENZYME A THIOESTERASE 1-LIKE"/>
    <property type="match status" value="1"/>
</dbReference>
<dbReference type="GO" id="GO:0006508">
    <property type="term" value="P:proteolysis"/>
    <property type="evidence" value="ECO:0007669"/>
    <property type="project" value="InterPro"/>
</dbReference>
<reference evidence="3" key="1">
    <citation type="submission" date="2018-03" db="EMBL/GenBank/DDBJ databases">
        <authorList>
            <person name="Navarro De La Torre S."/>
        </authorList>
    </citation>
    <scope>NUCLEOTIDE SEQUENCE [LARGE SCALE GENOMIC DNA]</scope>
    <source>
        <strain evidence="3">EAod3</strain>
    </source>
</reference>
<dbReference type="GO" id="GO:0006637">
    <property type="term" value="P:acyl-CoA metabolic process"/>
    <property type="evidence" value="ECO:0007669"/>
    <property type="project" value="TreeGrafter"/>
</dbReference>
<dbReference type="Proteomes" id="UP000244934">
    <property type="component" value="Unassembled WGS sequence"/>
</dbReference>
<name>A0A2R8CLI9_9GAMM</name>
<sequence length="253" mass="27193">MTPAIVRRALPGWGTTYGPPGDGPFPAVMILHGSEGAWSGWSHRHAVMLAAHGFLAFPLGFSVGGNAWNAGQIIEVPLERTVAALQALRGFAFTGQGVGLYGASRGAEHALLVASLMARDGIEGLPDSLAAHAPPDVVCGGFDARTFRDSGDPGWQAWDGAQRAWSWQGSSEGLLPTTPIEIERYDGPLFLSHGTADTLWSVAMTRRLEARLKRHGRTPEVIYMQGEGHILGGEAENDWYARLMTFFARTLMA</sequence>
<dbReference type="EMBL" id="ONZI01000002">
    <property type="protein sequence ID" value="SPJ33751.1"/>
    <property type="molecule type" value="Genomic_DNA"/>
</dbReference>
<organism evidence="2 3">
    <name type="scientific">Kushneria phyllosphaerae</name>
    <dbReference type="NCBI Taxonomy" id="2100822"/>
    <lineage>
        <taxon>Bacteria</taxon>
        <taxon>Pseudomonadati</taxon>
        <taxon>Pseudomonadota</taxon>
        <taxon>Gammaproteobacteria</taxon>
        <taxon>Oceanospirillales</taxon>
        <taxon>Halomonadaceae</taxon>
        <taxon>Kushneria</taxon>
    </lineage>
</organism>
<dbReference type="Pfam" id="PF00326">
    <property type="entry name" value="Peptidase_S9"/>
    <property type="match status" value="1"/>
</dbReference>
<proteinExistence type="predicted"/>
<dbReference type="OrthoDB" id="9771666at2"/>
<dbReference type="GO" id="GO:0008236">
    <property type="term" value="F:serine-type peptidase activity"/>
    <property type="evidence" value="ECO:0007669"/>
    <property type="project" value="InterPro"/>
</dbReference>
<evidence type="ECO:0000313" key="2">
    <source>
        <dbReference type="EMBL" id="SPJ33751.1"/>
    </source>
</evidence>
<dbReference type="RefSeq" id="WP_108842813.1">
    <property type="nucleotide sequence ID" value="NZ_ONZI01000002.1"/>
</dbReference>
<dbReference type="AlphaFoldDB" id="A0A2R8CLI9"/>
<dbReference type="GO" id="GO:0047617">
    <property type="term" value="F:fatty acyl-CoA hydrolase activity"/>
    <property type="evidence" value="ECO:0007669"/>
    <property type="project" value="TreeGrafter"/>
</dbReference>
<evidence type="ECO:0000259" key="1">
    <source>
        <dbReference type="Pfam" id="PF00326"/>
    </source>
</evidence>
<gene>
    <name evidence="2" type="ORF">KSP9073_01772</name>
</gene>
<protein>
    <recommendedName>
        <fullName evidence="1">Peptidase S9 prolyl oligopeptidase catalytic domain-containing protein</fullName>
    </recommendedName>
</protein>
<dbReference type="Gene3D" id="3.40.50.1820">
    <property type="entry name" value="alpha/beta hydrolase"/>
    <property type="match status" value="1"/>
</dbReference>